<dbReference type="Proteomes" id="UP001276659">
    <property type="component" value="Unassembled WGS sequence"/>
</dbReference>
<gene>
    <name evidence="1" type="ORF">OEA41_001261</name>
</gene>
<organism evidence="1 2">
    <name type="scientific">Lepraria neglecta</name>
    <dbReference type="NCBI Taxonomy" id="209136"/>
    <lineage>
        <taxon>Eukaryota</taxon>
        <taxon>Fungi</taxon>
        <taxon>Dikarya</taxon>
        <taxon>Ascomycota</taxon>
        <taxon>Pezizomycotina</taxon>
        <taxon>Lecanoromycetes</taxon>
        <taxon>OSLEUM clade</taxon>
        <taxon>Lecanoromycetidae</taxon>
        <taxon>Lecanorales</taxon>
        <taxon>Lecanorineae</taxon>
        <taxon>Stereocaulaceae</taxon>
        <taxon>Lepraria</taxon>
    </lineage>
</organism>
<feature type="non-terminal residue" evidence="1">
    <location>
        <position position="332"/>
    </location>
</feature>
<reference evidence="1" key="1">
    <citation type="submission" date="2022-11" db="EMBL/GenBank/DDBJ databases">
        <title>Chromosomal genome sequence assembly and mating type (MAT) locus characterization of the leprose asexual lichenized fungus Lepraria neglecta (Nyl.) Erichsen.</title>
        <authorList>
            <person name="Allen J.L."/>
            <person name="Pfeffer B."/>
        </authorList>
    </citation>
    <scope>NUCLEOTIDE SEQUENCE</scope>
    <source>
        <strain evidence="1">Allen 5258</strain>
    </source>
</reference>
<proteinExistence type="predicted"/>
<dbReference type="InterPro" id="IPR022698">
    <property type="entry name" value="OrsD"/>
</dbReference>
<keyword evidence="2" id="KW-1185">Reference proteome</keyword>
<evidence type="ECO:0000313" key="2">
    <source>
        <dbReference type="Proteomes" id="UP001276659"/>
    </source>
</evidence>
<sequence>MMPDGVIECFEYYTPFRVVICTRCQGGVPNPGLKAHLKRFHPDLLASRRQAVLQYFTNEVSLALSEDLLSLLPRSLDAPIPHIPVFKDGLRCHRCDSTTPRPYIGHSEENLRRHCGSAHNYTKYRGRGRPSVASVRNRGSESDPWHRDIRCQRLFTAGTGSFFLEIIEPATTAAAAAAAAHPPAQNPPGIPAEIEIGTETVYTARIQQRVRTQLQTIATAQQQQDHLGILAPADRTEANPWLRITQWAEFLKGYELRKILPLVDPPRPTETILREFSQSLDRIIEEARASVLTERINIFDQTMINMFTDHATKAGRPLTTQLREGTYREYKN</sequence>
<dbReference type="EMBL" id="JASNWA010000006">
    <property type="protein sequence ID" value="KAK3174017.1"/>
    <property type="molecule type" value="Genomic_DNA"/>
</dbReference>
<comment type="caution">
    <text evidence="1">The sequence shown here is derived from an EMBL/GenBank/DDBJ whole genome shotgun (WGS) entry which is preliminary data.</text>
</comment>
<evidence type="ECO:0000313" key="1">
    <source>
        <dbReference type="EMBL" id="KAK3174017.1"/>
    </source>
</evidence>
<name>A0AAE0DL93_9LECA</name>
<dbReference type="Pfam" id="PF12013">
    <property type="entry name" value="OrsD"/>
    <property type="match status" value="1"/>
</dbReference>
<accession>A0AAE0DL93</accession>
<protein>
    <submittedName>
        <fullName evidence="1">Uncharacterized protein</fullName>
    </submittedName>
</protein>
<dbReference type="AlphaFoldDB" id="A0AAE0DL93"/>